<reference key="2">
    <citation type="submission" date="2011-10" db="EMBL/GenBank/DDBJ databases">
        <title>The genome and transcriptome sequence of Clonorchis sinensis provide insights into the carcinogenic liver fluke.</title>
        <authorList>
            <person name="Wang X."/>
            <person name="Huang Y."/>
            <person name="Chen W."/>
            <person name="Liu H."/>
            <person name="Guo L."/>
            <person name="Chen Y."/>
            <person name="Luo F."/>
            <person name="Zhou W."/>
            <person name="Sun J."/>
            <person name="Mao Q."/>
            <person name="Liang P."/>
            <person name="Zhou C."/>
            <person name="Tian Y."/>
            <person name="Men J."/>
            <person name="Lv X."/>
            <person name="Huang L."/>
            <person name="Zhou J."/>
            <person name="Hu Y."/>
            <person name="Li R."/>
            <person name="Zhang F."/>
            <person name="Lei H."/>
            <person name="Li X."/>
            <person name="Hu X."/>
            <person name="Liang C."/>
            <person name="Xu J."/>
            <person name="Wu Z."/>
            <person name="Yu X."/>
        </authorList>
    </citation>
    <scope>NUCLEOTIDE SEQUENCE</scope>
    <source>
        <strain>Henan</strain>
    </source>
</reference>
<name>G7YV99_CLOSI</name>
<dbReference type="AlphaFoldDB" id="G7YV99"/>
<gene>
    <name evidence="1" type="ORF">CLF_111746</name>
</gene>
<evidence type="ECO:0000313" key="2">
    <source>
        <dbReference type="Proteomes" id="UP000008909"/>
    </source>
</evidence>
<sequence>ATECAAPGRLMFQLLRYSRYGDTCIYVMHYSAGFQVVVGFIEFTLTSSSFEQSSSRHSELILGLRGFELRTSDMRGESVNTSPPAHTGRIYISQAYFKSWRPYSYLATPKRRKGLEGYGRISIDQFLMCFVKQLFLMLIQTFSNVYDFDEFSTNSDCS</sequence>
<organism evidence="1 2">
    <name type="scientific">Clonorchis sinensis</name>
    <name type="common">Chinese liver fluke</name>
    <dbReference type="NCBI Taxonomy" id="79923"/>
    <lineage>
        <taxon>Eukaryota</taxon>
        <taxon>Metazoa</taxon>
        <taxon>Spiralia</taxon>
        <taxon>Lophotrochozoa</taxon>
        <taxon>Platyhelminthes</taxon>
        <taxon>Trematoda</taxon>
        <taxon>Digenea</taxon>
        <taxon>Opisthorchiida</taxon>
        <taxon>Opisthorchiata</taxon>
        <taxon>Opisthorchiidae</taxon>
        <taxon>Clonorchis</taxon>
    </lineage>
</organism>
<feature type="non-terminal residue" evidence="1">
    <location>
        <position position="1"/>
    </location>
</feature>
<accession>G7YV99</accession>
<protein>
    <submittedName>
        <fullName evidence="1">Uncharacterized protein</fullName>
    </submittedName>
</protein>
<reference evidence="1" key="1">
    <citation type="journal article" date="2011" name="Genome Biol.">
        <title>The draft genome of the carcinogenic human liver fluke Clonorchis sinensis.</title>
        <authorList>
            <person name="Wang X."/>
            <person name="Chen W."/>
            <person name="Huang Y."/>
            <person name="Sun J."/>
            <person name="Men J."/>
            <person name="Liu H."/>
            <person name="Luo F."/>
            <person name="Guo L."/>
            <person name="Lv X."/>
            <person name="Deng C."/>
            <person name="Zhou C."/>
            <person name="Fan Y."/>
            <person name="Li X."/>
            <person name="Huang L."/>
            <person name="Hu Y."/>
            <person name="Liang C."/>
            <person name="Hu X."/>
            <person name="Xu J."/>
            <person name="Yu X."/>
        </authorList>
    </citation>
    <scope>NUCLEOTIDE SEQUENCE [LARGE SCALE GENOMIC DNA]</scope>
    <source>
        <strain evidence="1">Henan</strain>
    </source>
</reference>
<keyword evidence="2" id="KW-1185">Reference proteome</keyword>
<evidence type="ECO:0000313" key="1">
    <source>
        <dbReference type="EMBL" id="GAA56879.1"/>
    </source>
</evidence>
<proteinExistence type="predicted"/>
<dbReference type="Proteomes" id="UP000008909">
    <property type="component" value="Unassembled WGS sequence"/>
</dbReference>
<dbReference type="EMBL" id="DF144428">
    <property type="protein sequence ID" value="GAA56879.1"/>
    <property type="molecule type" value="Genomic_DNA"/>
</dbReference>